<evidence type="ECO:0000313" key="2">
    <source>
        <dbReference type="Proteomes" id="UP001363010"/>
    </source>
</evidence>
<sequence>MPNAKSAQLLELLLPVTAAPSTVREHTLGVGRRLEAQGVEALPEEVPVASKSHVTTVGLHGGYLRLCHPDEEKSLEVIQPPANRLPGR</sequence>
<proteinExistence type="predicted"/>
<dbReference type="RefSeq" id="WP_340363706.1">
    <property type="nucleotide sequence ID" value="NZ_JBBKZV010000005.1"/>
</dbReference>
<organism evidence="1 2">
    <name type="scientific">Variovorax humicola</name>
    <dbReference type="NCBI Taxonomy" id="1769758"/>
    <lineage>
        <taxon>Bacteria</taxon>
        <taxon>Pseudomonadati</taxon>
        <taxon>Pseudomonadota</taxon>
        <taxon>Betaproteobacteria</taxon>
        <taxon>Burkholderiales</taxon>
        <taxon>Comamonadaceae</taxon>
        <taxon>Variovorax</taxon>
    </lineage>
</organism>
<evidence type="ECO:0000313" key="1">
    <source>
        <dbReference type="EMBL" id="MEJ8822667.1"/>
    </source>
</evidence>
<name>A0ABU8VZX5_9BURK</name>
<keyword evidence="2" id="KW-1185">Reference proteome</keyword>
<dbReference type="Proteomes" id="UP001363010">
    <property type="component" value="Unassembled WGS sequence"/>
</dbReference>
<protein>
    <submittedName>
        <fullName evidence="1">Uncharacterized protein</fullName>
    </submittedName>
</protein>
<gene>
    <name evidence="1" type="ORF">WKW80_11580</name>
</gene>
<comment type="caution">
    <text evidence="1">The sequence shown here is derived from an EMBL/GenBank/DDBJ whole genome shotgun (WGS) entry which is preliminary data.</text>
</comment>
<dbReference type="EMBL" id="JBBKZV010000005">
    <property type="protein sequence ID" value="MEJ8822667.1"/>
    <property type="molecule type" value="Genomic_DNA"/>
</dbReference>
<accession>A0ABU8VZX5</accession>
<reference evidence="1 2" key="1">
    <citation type="submission" date="2024-03" db="EMBL/GenBank/DDBJ databases">
        <title>Novel species of the genus Variovorax.</title>
        <authorList>
            <person name="Liu Q."/>
            <person name="Xin Y.-H."/>
        </authorList>
    </citation>
    <scope>NUCLEOTIDE SEQUENCE [LARGE SCALE GENOMIC DNA]</scope>
    <source>
        <strain evidence="1 2">KACC 18501</strain>
    </source>
</reference>